<feature type="region of interest" description="Disordered" evidence="1">
    <location>
        <begin position="66"/>
        <end position="85"/>
    </location>
</feature>
<evidence type="ECO:0000256" key="1">
    <source>
        <dbReference type="SAM" id="MobiDB-lite"/>
    </source>
</evidence>
<reference evidence="2" key="1">
    <citation type="submission" date="2018-05" db="EMBL/GenBank/DDBJ databases">
        <authorList>
            <person name="Lanie J.A."/>
            <person name="Ng W.-L."/>
            <person name="Kazmierczak K.M."/>
            <person name="Andrzejewski T.M."/>
            <person name="Davidsen T.M."/>
            <person name="Wayne K.J."/>
            <person name="Tettelin H."/>
            <person name="Glass J.I."/>
            <person name="Rusch D."/>
            <person name="Podicherti R."/>
            <person name="Tsui H.-C.T."/>
            <person name="Winkler M.E."/>
        </authorList>
    </citation>
    <scope>NUCLEOTIDE SEQUENCE</scope>
</reference>
<dbReference type="EMBL" id="UINC01178095">
    <property type="protein sequence ID" value="SVD86072.1"/>
    <property type="molecule type" value="Genomic_DNA"/>
</dbReference>
<evidence type="ECO:0000313" key="2">
    <source>
        <dbReference type="EMBL" id="SVD86072.1"/>
    </source>
</evidence>
<dbReference type="InterPro" id="IPR010869">
    <property type="entry name" value="DUF1501"/>
</dbReference>
<name>A0A382YS28_9ZZZZ</name>
<dbReference type="PROSITE" id="PS51318">
    <property type="entry name" value="TAT"/>
    <property type="match status" value="1"/>
</dbReference>
<protein>
    <recommendedName>
        <fullName evidence="3">DUF1501 domain-containing protein</fullName>
    </recommendedName>
</protein>
<sequence>MKRCDYACGSEEHLIARRQFLGGVAVGTGAVLGGLGTFASPDAVAKMAKDQKRMIVVRMAGGLSQLESWDPKPGTDTGGPFRSIPTSAPGVRISELLPHTAKVMHHLSLVRGINTHNGDHGKGTYMMLTGRHKTLGQSYPELGAVVARSLDNNALTLPGHIKVSSDGSGSRNNDSAYLGPKYASISLGGGKPPTHT</sequence>
<gene>
    <name evidence="2" type="ORF">METZ01_LOCUS438926</name>
</gene>
<dbReference type="InterPro" id="IPR019546">
    <property type="entry name" value="TAT_signal_bac_arc"/>
</dbReference>
<organism evidence="2">
    <name type="scientific">marine metagenome</name>
    <dbReference type="NCBI Taxonomy" id="408172"/>
    <lineage>
        <taxon>unclassified sequences</taxon>
        <taxon>metagenomes</taxon>
        <taxon>ecological metagenomes</taxon>
    </lineage>
</organism>
<accession>A0A382YS28</accession>
<dbReference type="InterPro" id="IPR006311">
    <property type="entry name" value="TAT_signal"/>
</dbReference>
<feature type="non-terminal residue" evidence="2">
    <location>
        <position position="196"/>
    </location>
</feature>
<dbReference type="AlphaFoldDB" id="A0A382YS28"/>
<dbReference type="Pfam" id="PF07394">
    <property type="entry name" value="DUF1501"/>
    <property type="match status" value="1"/>
</dbReference>
<dbReference type="NCBIfam" id="TIGR01409">
    <property type="entry name" value="TAT_signal_seq"/>
    <property type="match status" value="1"/>
</dbReference>
<evidence type="ECO:0008006" key="3">
    <source>
        <dbReference type="Google" id="ProtNLM"/>
    </source>
</evidence>
<proteinExistence type="predicted"/>